<dbReference type="Proteomes" id="UP000694005">
    <property type="component" value="Chromosome A05"/>
</dbReference>
<proteinExistence type="predicted"/>
<dbReference type="EMBL" id="LS974621">
    <property type="protein sequence ID" value="CAG7876565.1"/>
    <property type="molecule type" value="Genomic_DNA"/>
</dbReference>
<accession>A0A8D9DFU8</accession>
<feature type="region of interest" description="Disordered" evidence="1">
    <location>
        <begin position="20"/>
        <end position="44"/>
    </location>
</feature>
<organism evidence="2 3">
    <name type="scientific">Brassica campestris</name>
    <name type="common">Field mustard</name>
    <dbReference type="NCBI Taxonomy" id="3711"/>
    <lineage>
        <taxon>Eukaryota</taxon>
        <taxon>Viridiplantae</taxon>
        <taxon>Streptophyta</taxon>
        <taxon>Embryophyta</taxon>
        <taxon>Tracheophyta</taxon>
        <taxon>Spermatophyta</taxon>
        <taxon>Magnoliopsida</taxon>
        <taxon>eudicotyledons</taxon>
        <taxon>Gunneridae</taxon>
        <taxon>Pentapetalae</taxon>
        <taxon>rosids</taxon>
        <taxon>malvids</taxon>
        <taxon>Brassicales</taxon>
        <taxon>Brassicaceae</taxon>
        <taxon>Brassiceae</taxon>
        <taxon>Brassica</taxon>
    </lineage>
</organism>
<dbReference type="AlphaFoldDB" id="A0A8D9DFU8"/>
<feature type="compositionally biased region" description="Polar residues" evidence="1">
    <location>
        <begin position="31"/>
        <end position="44"/>
    </location>
</feature>
<evidence type="ECO:0000313" key="3">
    <source>
        <dbReference type="Proteomes" id="UP000694005"/>
    </source>
</evidence>
<gene>
    <name evidence="2" type="ORF">BRAPAZ1V2_A05P30860.2</name>
</gene>
<dbReference type="Gramene" id="A05p30860.2_BraZ1">
    <property type="protein sequence ID" value="A05p30860.2_BraZ1.CDS.1"/>
    <property type="gene ID" value="A05g30860.2_BraZ1"/>
</dbReference>
<protein>
    <submittedName>
        <fullName evidence="2">Uncharacterized protein</fullName>
    </submittedName>
</protein>
<sequence>MCYSLFLMFGRSERFKKNQAAKLNQHKSSHLGGSSVQTEDSNKK</sequence>
<name>A0A8D9DFU8_BRACM</name>
<evidence type="ECO:0000256" key="1">
    <source>
        <dbReference type="SAM" id="MobiDB-lite"/>
    </source>
</evidence>
<evidence type="ECO:0000313" key="2">
    <source>
        <dbReference type="EMBL" id="CAG7876565.1"/>
    </source>
</evidence>
<reference evidence="2 3" key="1">
    <citation type="submission" date="2021-07" db="EMBL/GenBank/DDBJ databases">
        <authorList>
            <consortium name="Genoscope - CEA"/>
            <person name="William W."/>
        </authorList>
    </citation>
    <scope>NUCLEOTIDE SEQUENCE [LARGE SCALE GENOMIC DNA]</scope>
</reference>